<reference evidence="1 2" key="1">
    <citation type="submission" date="2022-10" db="EMBL/GenBank/DDBJ databases">
        <title>Identification of biosynthetic pathway for the production of the potent trypsin inhibitor radiosumin.</title>
        <authorList>
            <person name="Fewer D.P."/>
            <person name="Delbaje E."/>
            <person name="Ouyang X."/>
            <person name="Agostino P.D."/>
            <person name="Wahlsten M."/>
            <person name="Jokela J."/>
            <person name="Permi P."/>
            <person name="Haapaniemi E."/>
            <person name="Koistinen H."/>
        </authorList>
    </citation>
    <scope>NUCLEOTIDE SEQUENCE [LARGE SCALE GENOMIC DNA]</scope>
    <source>
        <strain evidence="1 2">NIES-515</strain>
    </source>
</reference>
<name>A0ABT3B6U0_9CYAN</name>
<evidence type="ECO:0000313" key="2">
    <source>
        <dbReference type="Proteomes" id="UP001526143"/>
    </source>
</evidence>
<proteinExistence type="predicted"/>
<gene>
    <name evidence="1" type="ORF">OGM63_26920</name>
</gene>
<sequence>MRERINAFATVVGNLQPILAQVPTFIERAVMSADPEEEDVLMSQFDSVLDSPPPRLAIEEMVSQRVAEVTSVVATGEPVRVAMDLDADLAEIQKPIPSTPFTPETIEQLFTDSAILKASGVQFERSSEGIWQLSYKGQNYMVTFYPSVFDEMSSLRLMNFGDPLFEKMLQSINF</sequence>
<protein>
    <submittedName>
        <fullName evidence="1">Uncharacterized protein</fullName>
    </submittedName>
</protein>
<organism evidence="1 2">
    <name type="scientific">Plectonema radiosum NIES-515</name>
    <dbReference type="NCBI Taxonomy" id="2986073"/>
    <lineage>
        <taxon>Bacteria</taxon>
        <taxon>Bacillati</taxon>
        <taxon>Cyanobacteriota</taxon>
        <taxon>Cyanophyceae</taxon>
        <taxon>Oscillatoriophycideae</taxon>
        <taxon>Oscillatoriales</taxon>
        <taxon>Microcoleaceae</taxon>
        <taxon>Plectonema</taxon>
    </lineage>
</organism>
<dbReference type="Proteomes" id="UP001526143">
    <property type="component" value="Unassembled WGS sequence"/>
</dbReference>
<dbReference type="RefSeq" id="WP_263748795.1">
    <property type="nucleotide sequence ID" value="NZ_JAOWRF010000386.1"/>
</dbReference>
<evidence type="ECO:0000313" key="1">
    <source>
        <dbReference type="EMBL" id="MCV3217098.1"/>
    </source>
</evidence>
<comment type="caution">
    <text evidence="1">The sequence shown here is derived from an EMBL/GenBank/DDBJ whole genome shotgun (WGS) entry which is preliminary data.</text>
</comment>
<dbReference type="EMBL" id="JAOWRF010000386">
    <property type="protein sequence ID" value="MCV3217098.1"/>
    <property type="molecule type" value="Genomic_DNA"/>
</dbReference>
<keyword evidence="2" id="KW-1185">Reference proteome</keyword>
<accession>A0ABT3B6U0</accession>